<reference evidence="1 2" key="1">
    <citation type="submission" date="2017-03" db="EMBL/GenBank/DDBJ databases">
        <authorList>
            <person name="Afonso C.L."/>
            <person name="Miller P.J."/>
            <person name="Scott M.A."/>
            <person name="Spackman E."/>
            <person name="Goraichik I."/>
            <person name="Dimitrov K.M."/>
            <person name="Suarez D.L."/>
            <person name="Swayne D.E."/>
        </authorList>
    </citation>
    <scope>NUCLEOTIDE SEQUENCE [LARGE SCALE GENOMIC DNA]</scope>
    <source>
        <strain evidence="1">Genome sequencing of Nitrospira japonica strain NJ11</strain>
    </source>
</reference>
<proteinExistence type="predicted"/>
<evidence type="ECO:0000313" key="2">
    <source>
        <dbReference type="Proteomes" id="UP000192042"/>
    </source>
</evidence>
<evidence type="ECO:0000313" key="1">
    <source>
        <dbReference type="EMBL" id="SLM49494.1"/>
    </source>
</evidence>
<name>A0A1W1I903_9BACT</name>
<accession>A0A1W1I903</accession>
<dbReference type="KEGG" id="nja:NSJP_3327"/>
<dbReference type="EMBL" id="LT828648">
    <property type="protein sequence ID" value="SLM49494.1"/>
    <property type="molecule type" value="Genomic_DNA"/>
</dbReference>
<dbReference type="Proteomes" id="UP000192042">
    <property type="component" value="Chromosome I"/>
</dbReference>
<dbReference type="RefSeq" id="WP_080887705.1">
    <property type="nucleotide sequence ID" value="NZ_LT828648.1"/>
</dbReference>
<evidence type="ECO:0008006" key="3">
    <source>
        <dbReference type="Google" id="ProtNLM"/>
    </source>
</evidence>
<protein>
    <recommendedName>
        <fullName evidence="3">DUF3108 domain-containing protein</fullName>
    </recommendedName>
</protein>
<gene>
    <name evidence="1" type="ORF">NSJP_3327</name>
</gene>
<organism evidence="1 2">
    <name type="scientific">Nitrospira japonica</name>
    <dbReference type="NCBI Taxonomy" id="1325564"/>
    <lineage>
        <taxon>Bacteria</taxon>
        <taxon>Pseudomonadati</taxon>
        <taxon>Nitrospirota</taxon>
        <taxon>Nitrospiria</taxon>
        <taxon>Nitrospirales</taxon>
        <taxon>Nitrospiraceae</taxon>
        <taxon>Nitrospira</taxon>
    </lineage>
</organism>
<dbReference type="OrthoDB" id="112289at2"/>
<sequence length="293" mass="33064">MRLDFLSYAAANLFVSHPRLATLKRLGTATGFTAFLILILTVLHPTLAQADPVAVRFPEGLTHGFLQVHSPAGDLLGRGELTQTVKEVDLVESRLLFVFKDGSRHEERVSFSQKRLFSLVRYRLTQRGPSFPQQLDVTFNRGSAAYEVRSGRWGDEKEELLRGKIEVPKDVYNGMLLTVLMNLPPGASESIKVLTFTPEPKIIKLALRFMDEHTVRIGEQPRKALRYSFEPALGVIEKFFGKVLGTLPDDFHYYCWILADDIPAFVKFEGPLQLLGPIVRIELVSPRLELTTE</sequence>
<dbReference type="AlphaFoldDB" id="A0A1W1I903"/>
<keyword evidence="2" id="KW-1185">Reference proteome</keyword>